<protein>
    <submittedName>
        <fullName evidence="1">Uncharacterized protein</fullName>
    </submittedName>
</protein>
<dbReference type="EMBL" id="CP002331">
    <property type="protein sequence ID" value="ADU80129.1"/>
    <property type="molecule type" value="Genomic_DNA"/>
</dbReference>
<dbReference type="HOGENOM" id="CLU_3217071_0_0_7"/>
<evidence type="ECO:0000313" key="1">
    <source>
        <dbReference type="EMBL" id="ADU80129.1"/>
    </source>
</evidence>
<reference evidence="2" key="1">
    <citation type="submission" date="2010-11" db="EMBL/GenBank/DDBJ databases">
        <title>Genome sequence of Helicobacter pylori strain India7.</title>
        <authorList>
            <person name="Kersulyte D."/>
            <person name="Mukhopadhyay A."/>
            <person name="Choudhury A."/>
            <person name="Nair G.B."/>
            <person name="Berg D.E."/>
        </authorList>
    </citation>
    <scope>NUCLEOTIDE SEQUENCE [LARGE SCALE GENOMIC DNA]</scope>
    <source>
        <strain evidence="2">India7</strain>
    </source>
</reference>
<name>E8QGL7_HELP7</name>
<dbReference type="AlphaFoldDB" id="E8QGL7"/>
<accession>E8QGL7</accession>
<gene>
    <name evidence="1" type="ordered locus">HPIN_04545</name>
</gene>
<organism evidence="1 2">
    <name type="scientific">Helicobacter pylori (strain India7)</name>
    <dbReference type="NCBI Taxonomy" id="907238"/>
    <lineage>
        <taxon>Bacteria</taxon>
        <taxon>Pseudomonadati</taxon>
        <taxon>Campylobacterota</taxon>
        <taxon>Epsilonproteobacteria</taxon>
        <taxon>Campylobacterales</taxon>
        <taxon>Helicobacteraceae</taxon>
        <taxon>Helicobacter</taxon>
    </lineage>
</organism>
<sequence length="44" mass="5119">MAKRKRLKPPKKERFFKNLNLASSFPLTKNAKKDFSSTPPKIKT</sequence>
<proteinExistence type="predicted"/>
<dbReference type="Proteomes" id="UP000009059">
    <property type="component" value="Chromosome"/>
</dbReference>
<dbReference type="KEGG" id="hpn:HPIN_04545"/>
<evidence type="ECO:0000313" key="2">
    <source>
        <dbReference type="Proteomes" id="UP000009059"/>
    </source>
</evidence>